<dbReference type="SUPFAM" id="SSF50022">
    <property type="entry name" value="ISP domain"/>
    <property type="match status" value="1"/>
</dbReference>
<evidence type="ECO:0000313" key="6">
    <source>
        <dbReference type="EMBL" id="GAA0346195.1"/>
    </source>
</evidence>
<comment type="caution">
    <text evidence="6">The sequence shown here is derived from an EMBL/GenBank/DDBJ whole genome shotgun (WGS) entry which is preliminary data.</text>
</comment>
<dbReference type="PANTHER" id="PTHR21496:SF23">
    <property type="entry name" value="3-PHENYLPROPIONATE_CINNAMIC ACID DIOXYGENASE FERREDOXIN SUBUNIT"/>
    <property type="match status" value="1"/>
</dbReference>
<sequence>MNRQRVSRISRSLVRPRPLKVAEDLEHADALDGSARLITKVVRRLLPPGPVKDLLHGVPLGHPAHPPLTDVPIGCFVSTAVLDLLPGTERAAEVLVATGLAASVPTVLTGVADWSALHSEQQRVGLIHALSNAAGSTFYTASLLARRSGFTGAGKALSYAGLTAMLAGAYLGGHLAFRQSAGPSHAESITHLGPLGWHDLCSIDELPDGWPVHRNLGYISLFVLREGDDVHVLADRCSHLDGPLHQGRVTEVDEETCIVCPWHGSTFRVSDGTVVHGPATGRQPAFETRMGDNGVIQVRPAR</sequence>
<dbReference type="Pfam" id="PF00355">
    <property type="entry name" value="Rieske"/>
    <property type="match status" value="1"/>
</dbReference>
<keyword evidence="3" id="KW-0408">Iron</keyword>
<evidence type="ECO:0000256" key="3">
    <source>
        <dbReference type="ARBA" id="ARBA00023004"/>
    </source>
</evidence>
<keyword evidence="4" id="KW-0411">Iron-sulfur</keyword>
<reference evidence="6 7" key="1">
    <citation type="journal article" date="2019" name="Int. J. Syst. Evol. Microbiol.">
        <title>The Global Catalogue of Microorganisms (GCM) 10K type strain sequencing project: providing services to taxonomists for standard genome sequencing and annotation.</title>
        <authorList>
            <consortium name="The Broad Institute Genomics Platform"/>
            <consortium name="The Broad Institute Genome Sequencing Center for Infectious Disease"/>
            <person name="Wu L."/>
            <person name="Ma J."/>
        </authorList>
    </citation>
    <scope>NUCLEOTIDE SEQUENCE [LARGE SCALE GENOMIC DNA]</scope>
    <source>
        <strain evidence="6 7">JCM 3146</strain>
    </source>
</reference>
<dbReference type="PANTHER" id="PTHR21496">
    <property type="entry name" value="FERREDOXIN-RELATED"/>
    <property type="match status" value="1"/>
</dbReference>
<dbReference type="InterPro" id="IPR019251">
    <property type="entry name" value="DUF2231_TM"/>
</dbReference>
<dbReference type="InterPro" id="IPR017941">
    <property type="entry name" value="Rieske_2Fe-2S"/>
</dbReference>
<organism evidence="6 7">
    <name type="scientific">Actinoallomurus spadix</name>
    <dbReference type="NCBI Taxonomy" id="79912"/>
    <lineage>
        <taxon>Bacteria</taxon>
        <taxon>Bacillati</taxon>
        <taxon>Actinomycetota</taxon>
        <taxon>Actinomycetes</taxon>
        <taxon>Streptosporangiales</taxon>
        <taxon>Thermomonosporaceae</taxon>
        <taxon>Actinoallomurus</taxon>
    </lineage>
</organism>
<evidence type="ECO:0000256" key="4">
    <source>
        <dbReference type="ARBA" id="ARBA00023014"/>
    </source>
</evidence>
<dbReference type="EMBL" id="BAAABM010000037">
    <property type="protein sequence ID" value="GAA0346195.1"/>
    <property type="molecule type" value="Genomic_DNA"/>
</dbReference>
<keyword evidence="1" id="KW-0001">2Fe-2S</keyword>
<dbReference type="Pfam" id="PF09990">
    <property type="entry name" value="DUF2231"/>
    <property type="match status" value="1"/>
</dbReference>
<name>A0ABN0WTG2_9ACTN</name>
<dbReference type="Gene3D" id="2.102.10.10">
    <property type="entry name" value="Rieske [2Fe-2S] iron-sulphur domain"/>
    <property type="match status" value="1"/>
</dbReference>
<protein>
    <recommendedName>
        <fullName evidence="5">Rieske domain-containing protein</fullName>
    </recommendedName>
</protein>
<keyword evidence="2" id="KW-0479">Metal-binding</keyword>
<evidence type="ECO:0000259" key="5">
    <source>
        <dbReference type="PROSITE" id="PS51296"/>
    </source>
</evidence>
<dbReference type="Proteomes" id="UP001501822">
    <property type="component" value="Unassembled WGS sequence"/>
</dbReference>
<keyword evidence="7" id="KW-1185">Reference proteome</keyword>
<evidence type="ECO:0000256" key="1">
    <source>
        <dbReference type="ARBA" id="ARBA00022714"/>
    </source>
</evidence>
<evidence type="ECO:0000313" key="7">
    <source>
        <dbReference type="Proteomes" id="UP001501822"/>
    </source>
</evidence>
<dbReference type="PROSITE" id="PS51296">
    <property type="entry name" value="RIESKE"/>
    <property type="match status" value="1"/>
</dbReference>
<feature type="domain" description="Rieske" evidence="5">
    <location>
        <begin position="197"/>
        <end position="297"/>
    </location>
</feature>
<accession>A0ABN0WTG2</accession>
<gene>
    <name evidence="6" type="ORF">GCM10010151_39780</name>
</gene>
<proteinExistence type="predicted"/>
<evidence type="ECO:0000256" key="2">
    <source>
        <dbReference type="ARBA" id="ARBA00022723"/>
    </source>
</evidence>
<dbReference type="InterPro" id="IPR036922">
    <property type="entry name" value="Rieske_2Fe-2S_sf"/>
</dbReference>
<dbReference type="CDD" id="cd03467">
    <property type="entry name" value="Rieske"/>
    <property type="match status" value="1"/>
</dbReference>
<dbReference type="RefSeq" id="WP_252808492.1">
    <property type="nucleotide sequence ID" value="NZ_BAAABM010000037.1"/>
</dbReference>